<dbReference type="Proteomes" id="UP000034927">
    <property type="component" value="Unassembled WGS sequence"/>
</dbReference>
<organism evidence="1 2">
    <name type="scientific">Candidatus Magasanikbacteria bacterium GW2011_GWC2_34_16</name>
    <dbReference type="NCBI Taxonomy" id="1619045"/>
    <lineage>
        <taxon>Bacteria</taxon>
        <taxon>Candidatus Magasanikiibacteriota</taxon>
    </lineage>
</organism>
<proteinExistence type="predicted"/>
<protein>
    <submittedName>
        <fullName evidence="1">Uncharacterized protein</fullName>
    </submittedName>
</protein>
<sequence>MEAYFKKDVGKILQDLAKQDPEMVSVLLRWQNLKLDSREVYLLGVLSPIDGDDWEEMIGNYERLVKYLRGEVEDSFAWYSADQVLKLEISSELLVSEDFGAQFLYSLSLWHVGYYTQPVLELLKKFETYTSDDFLFSELEDELAAYYSRVCLLLFTRYYADLYDEWQVFVLNSFYLQLAITLGIDLGVPITQAIDKDLLIVDRRQKLAIFATMVYDNKWPVGKDLSGNEVKLSYWVDRFRAFNRGIFDGINLLNFINQKEEWKNCSEPERMIVREALYLYSGLLGNQFVVTEEDLAFYNSSVINRKPEKFTTDQVKNIVNKNFIKDINGEYEDLSGVLKTLNQLSEDHNDPAIAELYYFDEADGKFKWKE</sequence>
<gene>
    <name evidence="1" type="ORF">UR53_C0003G0008</name>
</gene>
<accession>A0A0G0B6K4</accession>
<name>A0A0G0B6K4_9BACT</name>
<evidence type="ECO:0000313" key="2">
    <source>
        <dbReference type="Proteomes" id="UP000034927"/>
    </source>
</evidence>
<dbReference type="AlphaFoldDB" id="A0A0G0B6K4"/>
<evidence type="ECO:0000313" key="1">
    <source>
        <dbReference type="EMBL" id="KKP59346.1"/>
    </source>
</evidence>
<reference evidence="1 2" key="1">
    <citation type="journal article" date="2015" name="Nature">
        <title>rRNA introns, odd ribosomes, and small enigmatic genomes across a large radiation of phyla.</title>
        <authorList>
            <person name="Brown C.T."/>
            <person name="Hug L.A."/>
            <person name="Thomas B.C."/>
            <person name="Sharon I."/>
            <person name="Castelle C.J."/>
            <person name="Singh A."/>
            <person name="Wilkins M.J."/>
            <person name="Williams K.H."/>
            <person name="Banfield J.F."/>
        </authorList>
    </citation>
    <scope>NUCLEOTIDE SEQUENCE [LARGE SCALE GENOMIC DNA]</scope>
</reference>
<dbReference type="EMBL" id="LBPO01000003">
    <property type="protein sequence ID" value="KKP59346.1"/>
    <property type="molecule type" value="Genomic_DNA"/>
</dbReference>
<comment type="caution">
    <text evidence="1">The sequence shown here is derived from an EMBL/GenBank/DDBJ whole genome shotgun (WGS) entry which is preliminary data.</text>
</comment>